<evidence type="ECO:0000256" key="5">
    <source>
        <dbReference type="ARBA" id="ARBA00023136"/>
    </source>
</evidence>
<dbReference type="PANTHER" id="PTHR38459:SF1">
    <property type="entry name" value="PROPHAGE BACTOPRENOL-LINKED GLUCOSE TRANSLOCASE HOMOLOG"/>
    <property type="match status" value="1"/>
</dbReference>
<comment type="similarity">
    <text evidence="2">Belongs to the GtrA family.</text>
</comment>
<evidence type="ECO:0000256" key="4">
    <source>
        <dbReference type="ARBA" id="ARBA00022989"/>
    </source>
</evidence>
<reference evidence="8 9" key="1">
    <citation type="submission" date="2019-11" db="EMBL/GenBank/DDBJ databases">
        <title>Phenotypic characterization of an OXA-22 and OXA-60 co-producing Ralstonia pickettii clinical strain.</title>
        <authorList>
            <person name="He F."/>
        </authorList>
    </citation>
    <scope>NUCLEOTIDE SEQUENCE [LARGE SCALE GENOMIC DNA]</scope>
    <source>
        <strain evidence="8 9">PSLESD1</strain>
    </source>
</reference>
<feature type="domain" description="GtrA/DPMS transmembrane" evidence="7">
    <location>
        <begin position="17"/>
        <end position="129"/>
    </location>
</feature>
<feature type="transmembrane region" description="Helical" evidence="6">
    <location>
        <begin position="43"/>
        <end position="61"/>
    </location>
</feature>
<evidence type="ECO:0000256" key="6">
    <source>
        <dbReference type="SAM" id="Phobius"/>
    </source>
</evidence>
<keyword evidence="3 6" id="KW-0812">Transmembrane</keyword>
<dbReference type="GO" id="GO:0005886">
    <property type="term" value="C:plasma membrane"/>
    <property type="evidence" value="ECO:0007669"/>
    <property type="project" value="TreeGrafter"/>
</dbReference>
<proteinExistence type="inferred from homology"/>
<organism evidence="8 9">
    <name type="scientific">Ralstonia pickettii</name>
    <name type="common">Burkholderia pickettii</name>
    <dbReference type="NCBI Taxonomy" id="329"/>
    <lineage>
        <taxon>Bacteria</taxon>
        <taxon>Pseudomonadati</taxon>
        <taxon>Pseudomonadota</taxon>
        <taxon>Betaproteobacteria</taxon>
        <taxon>Burkholderiales</taxon>
        <taxon>Burkholderiaceae</taxon>
        <taxon>Ralstonia</taxon>
    </lineage>
</organism>
<dbReference type="GO" id="GO:0000271">
    <property type="term" value="P:polysaccharide biosynthetic process"/>
    <property type="evidence" value="ECO:0007669"/>
    <property type="project" value="InterPro"/>
</dbReference>
<dbReference type="InterPro" id="IPR051401">
    <property type="entry name" value="GtrA_CellWall_Glycosyl"/>
</dbReference>
<comment type="caution">
    <text evidence="8">The sequence shown here is derived from an EMBL/GenBank/DDBJ whole genome shotgun (WGS) entry which is preliminary data.</text>
</comment>
<comment type="subcellular location">
    <subcellularLocation>
        <location evidence="1">Membrane</location>
        <topology evidence="1">Multi-pass membrane protein</topology>
    </subcellularLocation>
</comment>
<sequence>MNILRQHLLAMVEQFVRYVGFGSGATLVHYASLFALVHADVPAWRASVISNAIGAGLYYVISRRAVFQTSRGHVNAMIRFAVVAVMAVGCNAAIMAVALRLGLYYLVAQMCASALSATLAFLAHRYWTFRDDGLVSTTLPASPISALSDPLEHFEALSL</sequence>
<feature type="transmembrane region" description="Helical" evidence="6">
    <location>
        <begin position="73"/>
        <end position="97"/>
    </location>
</feature>
<feature type="transmembrane region" description="Helical" evidence="6">
    <location>
        <begin position="103"/>
        <end position="123"/>
    </location>
</feature>
<evidence type="ECO:0000256" key="3">
    <source>
        <dbReference type="ARBA" id="ARBA00022692"/>
    </source>
</evidence>
<feature type="transmembrane region" description="Helical" evidence="6">
    <location>
        <begin position="15"/>
        <end position="37"/>
    </location>
</feature>
<dbReference type="Pfam" id="PF04138">
    <property type="entry name" value="GtrA_DPMS_TM"/>
    <property type="match status" value="1"/>
</dbReference>
<keyword evidence="5 6" id="KW-0472">Membrane</keyword>
<gene>
    <name evidence="8" type="ORF">GJQ57_05735</name>
</gene>
<evidence type="ECO:0000256" key="1">
    <source>
        <dbReference type="ARBA" id="ARBA00004141"/>
    </source>
</evidence>
<dbReference type="Proteomes" id="UP000441032">
    <property type="component" value="Unassembled WGS sequence"/>
</dbReference>
<accession>A0A7X2HKH1</accession>
<evidence type="ECO:0000259" key="7">
    <source>
        <dbReference type="Pfam" id="PF04138"/>
    </source>
</evidence>
<dbReference type="EMBL" id="WJYN01000001">
    <property type="protein sequence ID" value="MRS98155.1"/>
    <property type="molecule type" value="Genomic_DNA"/>
</dbReference>
<dbReference type="PANTHER" id="PTHR38459">
    <property type="entry name" value="PROPHAGE BACTOPRENOL-LINKED GLUCOSE TRANSLOCASE HOMOLOG"/>
    <property type="match status" value="1"/>
</dbReference>
<dbReference type="AlphaFoldDB" id="A0A7X2HKH1"/>
<evidence type="ECO:0000256" key="2">
    <source>
        <dbReference type="ARBA" id="ARBA00009399"/>
    </source>
</evidence>
<keyword evidence="4 6" id="KW-1133">Transmembrane helix</keyword>
<evidence type="ECO:0000313" key="9">
    <source>
        <dbReference type="Proteomes" id="UP000441032"/>
    </source>
</evidence>
<protein>
    <submittedName>
        <fullName evidence="8">GtrA family protein</fullName>
    </submittedName>
</protein>
<name>A0A7X2HKH1_RALPI</name>
<dbReference type="RefSeq" id="WP_154206025.1">
    <property type="nucleotide sequence ID" value="NZ_WJYN01000001.1"/>
</dbReference>
<dbReference type="InterPro" id="IPR007267">
    <property type="entry name" value="GtrA_DPMS_TM"/>
</dbReference>
<evidence type="ECO:0000313" key="8">
    <source>
        <dbReference type="EMBL" id="MRS98155.1"/>
    </source>
</evidence>